<keyword evidence="5" id="KW-0808">Transferase</keyword>
<reference evidence="30 31" key="1">
    <citation type="journal article" date="2022" name="Cell">
        <title>Repeat-based holocentromeres influence genome architecture and karyotype evolution.</title>
        <authorList>
            <person name="Hofstatter P.G."/>
            <person name="Thangavel G."/>
            <person name="Lux T."/>
            <person name="Neumann P."/>
            <person name="Vondrak T."/>
            <person name="Novak P."/>
            <person name="Zhang M."/>
            <person name="Costa L."/>
            <person name="Castellani M."/>
            <person name="Scott A."/>
            <person name="Toegelov H."/>
            <person name="Fuchs J."/>
            <person name="Mata-Sucre Y."/>
            <person name="Dias Y."/>
            <person name="Vanzela A.L.L."/>
            <person name="Huettel B."/>
            <person name="Almeida C.C.S."/>
            <person name="Simkova H."/>
            <person name="Souza G."/>
            <person name="Pedrosa-Harand A."/>
            <person name="Macas J."/>
            <person name="Mayer K.F.X."/>
            <person name="Houben A."/>
            <person name="Marques A."/>
        </authorList>
    </citation>
    <scope>NUCLEOTIDE SEQUENCE [LARGE SCALE GENOMIC DNA]</scope>
    <source>
        <strain evidence="30">RhyTen1mFocal</strain>
    </source>
</reference>
<dbReference type="AlphaFoldDB" id="A0AAD6ELP0"/>
<dbReference type="Pfam" id="PF00069">
    <property type="entry name" value="Pkinase"/>
    <property type="match status" value="1"/>
</dbReference>
<dbReference type="FunFam" id="3.30.200.20:FF:000077">
    <property type="entry name" value="Putative Serine/threonine-protein kinase/endoribonuclease IRE1"/>
    <property type="match status" value="1"/>
</dbReference>
<evidence type="ECO:0000313" key="31">
    <source>
        <dbReference type="Proteomes" id="UP001210211"/>
    </source>
</evidence>
<evidence type="ECO:0000256" key="26">
    <source>
        <dbReference type="SAM" id="Phobius"/>
    </source>
</evidence>
<dbReference type="GO" id="GO:0006397">
    <property type="term" value="P:mRNA processing"/>
    <property type="evidence" value="ECO:0007669"/>
    <property type="project" value="UniProtKB-KW"/>
</dbReference>
<organism evidence="30 31">
    <name type="scientific">Rhynchospora tenuis</name>
    <dbReference type="NCBI Taxonomy" id="198213"/>
    <lineage>
        <taxon>Eukaryota</taxon>
        <taxon>Viridiplantae</taxon>
        <taxon>Streptophyta</taxon>
        <taxon>Embryophyta</taxon>
        <taxon>Tracheophyta</taxon>
        <taxon>Spermatophyta</taxon>
        <taxon>Magnoliopsida</taxon>
        <taxon>Liliopsida</taxon>
        <taxon>Poales</taxon>
        <taxon>Cyperaceae</taxon>
        <taxon>Cyperoideae</taxon>
        <taxon>Rhynchosporeae</taxon>
        <taxon>Rhynchospora</taxon>
    </lineage>
</organism>
<keyword evidence="19" id="KW-0508">mRNA splicing</keyword>
<evidence type="ECO:0000259" key="28">
    <source>
        <dbReference type="PROSITE" id="PS50011"/>
    </source>
</evidence>
<keyword evidence="18" id="KW-0325">Glycoprotein</keyword>
<evidence type="ECO:0000256" key="19">
    <source>
        <dbReference type="ARBA" id="ARBA00023187"/>
    </source>
</evidence>
<keyword evidence="6 26" id="KW-0812">Transmembrane</keyword>
<dbReference type="CDD" id="cd10422">
    <property type="entry name" value="RNase_Ire1"/>
    <property type="match status" value="1"/>
</dbReference>
<evidence type="ECO:0000256" key="15">
    <source>
        <dbReference type="ARBA" id="ARBA00023136"/>
    </source>
</evidence>
<evidence type="ECO:0000256" key="22">
    <source>
        <dbReference type="ARBA" id="ARBA00047899"/>
    </source>
</evidence>
<feature type="signal peptide" evidence="27">
    <location>
        <begin position="1"/>
        <end position="25"/>
    </location>
</feature>
<keyword evidence="11" id="KW-0256">Endoplasmic reticulum</keyword>
<dbReference type="Proteomes" id="UP001210211">
    <property type="component" value="Unassembled WGS sequence"/>
</dbReference>
<evidence type="ECO:0000256" key="1">
    <source>
        <dbReference type="ARBA" id="ARBA00004115"/>
    </source>
</evidence>
<dbReference type="GO" id="GO:0036498">
    <property type="term" value="P:IRE1-mediated unfolded protein response"/>
    <property type="evidence" value="ECO:0007669"/>
    <property type="project" value="TreeGrafter"/>
</dbReference>
<keyword evidence="7 27" id="KW-0732">Signal</keyword>
<proteinExistence type="predicted"/>
<comment type="catalytic activity">
    <reaction evidence="22">
        <text>L-threonyl-[protein] + ATP = O-phospho-L-threonyl-[protein] + ADP + H(+)</text>
        <dbReference type="Rhea" id="RHEA:46608"/>
        <dbReference type="Rhea" id="RHEA-COMP:11060"/>
        <dbReference type="Rhea" id="RHEA-COMP:11605"/>
        <dbReference type="ChEBI" id="CHEBI:15378"/>
        <dbReference type="ChEBI" id="CHEBI:30013"/>
        <dbReference type="ChEBI" id="CHEBI:30616"/>
        <dbReference type="ChEBI" id="CHEBI:61977"/>
        <dbReference type="ChEBI" id="CHEBI:456216"/>
        <dbReference type="EC" id="2.7.11.1"/>
    </reaction>
</comment>
<keyword evidence="31" id="KW-1185">Reference proteome</keyword>
<feature type="chain" id="PRO_5041999312" description="non-specific serine/threonine protein kinase" evidence="27">
    <location>
        <begin position="26"/>
        <end position="901"/>
    </location>
</feature>
<gene>
    <name evidence="30" type="ORF">LUZ61_018148</name>
</gene>
<dbReference type="GO" id="GO:0004674">
    <property type="term" value="F:protein serine/threonine kinase activity"/>
    <property type="evidence" value="ECO:0007669"/>
    <property type="project" value="UniProtKB-KW"/>
</dbReference>
<evidence type="ECO:0000256" key="14">
    <source>
        <dbReference type="ARBA" id="ARBA00023015"/>
    </source>
</evidence>
<comment type="subcellular location">
    <subcellularLocation>
        <location evidence="1">Endoplasmic reticulum membrane</location>
        <topology evidence="1">Single-pass type I membrane protein</topology>
    </subcellularLocation>
</comment>
<dbReference type="InterPro" id="IPR008271">
    <property type="entry name" value="Ser/Thr_kinase_AS"/>
</dbReference>
<keyword evidence="9" id="KW-0418">Kinase</keyword>
<evidence type="ECO:0000259" key="29">
    <source>
        <dbReference type="PROSITE" id="PS51392"/>
    </source>
</evidence>
<name>A0AAD6ELP0_9POAL</name>
<dbReference type="Gene3D" id="1.20.1440.180">
    <property type="entry name" value="KEN domain"/>
    <property type="match status" value="1"/>
</dbReference>
<evidence type="ECO:0000256" key="23">
    <source>
        <dbReference type="ARBA" id="ARBA00048679"/>
    </source>
</evidence>
<keyword evidence="10" id="KW-0378">Hydrolase</keyword>
<comment type="subunit">
    <text evidence="24">Homodimer; disulfide-linked. Dimer formation is driven by hydrophobic interactions within the N-terminal luminal domains and stabilized by disulfide bridges.</text>
</comment>
<evidence type="ECO:0000256" key="24">
    <source>
        <dbReference type="ARBA" id="ARBA00065357"/>
    </source>
</evidence>
<comment type="caution">
    <text evidence="30">The sequence shown here is derived from an EMBL/GenBank/DDBJ whole genome shotgun (WGS) entry which is preliminary data.</text>
</comment>
<comment type="catalytic activity">
    <reaction evidence="23">
        <text>L-seryl-[protein] + ATP = O-phospho-L-seryl-[protein] + ADP + H(+)</text>
        <dbReference type="Rhea" id="RHEA:17989"/>
        <dbReference type="Rhea" id="RHEA-COMP:9863"/>
        <dbReference type="Rhea" id="RHEA-COMP:11604"/>
        <dbReference type="ChEBI" id="CHEBI:15378"/>
        <dbReference type="ChEBI" id="CHEBI:29999"/>
        <dbReference type="ChEBI" id="CHEBI:30616"/>
        <dbReference type="ChEBI" id="CHEBI:83421"/>
        <dbReference type="ChEBI" id="CHEBI:456216"/>
        <dbReference type="EC" id="2.7.11.1"/>
    </reaction>
</comment>
<dbReference type="InterPro" id="IPR000719">
    <property type="entry name" value="Prot_kinase_dom"/>
</dbReference>
<evidence type="ECO:0000256" key="11">
    <source>
        <dbReference type="ARBA" id="ARBA00022824"/>
    </source>
</evidence>
<dbReference type="Gene3D" id="1.10.510.10">
    <property type="entry name" value="Transferase(Phosphotransferase) domain 1"/>
    <property type="match status" value="1"/>
</dbReference>
<dbReference type="GO" id="GO:0004521">
    <property type="term" value="F:RNA endonuclease activity"/>
    <property type="evidence" value="ECO:0007669"/>
    <property type="project" value="InterPro"/>
</dbReference>
<evidence type="ECO:0000256" key="7">
    <source>
        <dbReference type="ARBA" id="ARBA00022729"/>
    </source>
</evidence>
<evidence type="ECO:0000256" key="21">
    <source>
        <dbReference type="ARBA" id="ARBA00023268"/>
    </source>
</evidence>
<evidence type="ECO:0000256" key="17">
    <source>
        <dbReference type="ARBA" id="ARBA00023163"/>
    </source>
</evidence>
<dbReference type="InterPro" id="IPR011009">
    <property type="entry name" value="Kinase-like_dom_sf"/>
</dbReference>
<dbReference type="SUPFAM" id="SSF56112">
    <property type="entry name" value="Protein kinase-like (PK-like)"/>
    <property type="match status" value="1"/>
</dbReference>
<dbReference type="SMART" id="SM00220">
    <property type="entry name" value="S_TKc"/>
    <property type="match status" value="1"/>
</dbReference>
<evidence type="ECO:0000256" key="10">
    <source>
        <dbReference type="ARBA" id="ARBA00022801"/>
    </source>
</evidence>
<evidence type="ECO:0000256" key="18">
    <source>
        <dbReference type="ARBA" id="ARBA00023180"/>
    </source>
</evidence>
<dbReference type="SUPFAM" id="SSF50998">
    <property type="entry name" value="Quinoprotein alcohol dehydrogenase-like"/>
    <property type="match status" value="1"/>
</dbReference>
<dbReference type="GO" id="GO:0051082">
    <property type="term" value="F:unfolded protein binding"/>
    <property type="evidence" value="ECO:0007669"/>
    <property type="project" value="TreeGrafter"/>
</dbReference>
<keyword evidence="3" id="KW-0723">Serine/threonine-protein kinase</keyword>
<evidence type="ECO:0000256" key="9">
    <source>
        <dbReference type="ARBA" id="ARBA00022777"/>
    </source>
</evidence>
<evidence type="ECO:0000256" key="20">
    <source>
        <dbReference type="ARBA" id="ARBA00023230"/>
    </source>
</evidence>
<evidence type="ECO:0000256" key="8">
    <source>
        <dbReference type="ARBA" id="ARBA00022741"/>
    </source>
</evidence>
<feature type="compositionally biased region" description="Basic and acidic residues" evidence="25">
    <location>
        <begin position="447"/>
        <end position="457"/>
    </location>
</feature>
<evidence type="ECO:0000256" key="25">
    <source>
        <dbReference type="SAM" id="MobiDB-lite"/>
    </source>
</evidence>
<keyword evidence="14" id="KW-0805">Transcription regulation</keyword>
<feature type="transmembrane region" description="Helical" evidence="26">
    <location>
        <begin position="381"/>
        <end position="400"/>
    </location>
</feature>
<dbReference type="PROSITE" id="PS51392">
    <property type="entry name" value="KEN"/>
    <property type="match status" value="1"/>
</dbReference>
<evidence type="ECO:0000256" key="4">
    <source>
        <dbReference type="ARBA" id="ARBA00022664"/>
    </source>
</evidence>
<dbReference type="FunFam" id="1.10.510.10:FF:000463">
    <property type="entry name" value="Serine/threonine-protein kinase/endoribonuclease IRE1a"/>
    <property type="match status" value="1"/>
</dbReference>
<dbReference type="InterPro" id="IPR010513">
    <property type="entry name" value="KEN_dom"/>
</dbReference>
<dbReference type="InterPro" id="IPR038357">
    <property type="entry name" value="KEN_sf"/>
</dbReference>
<dbReference type="InterPro" id="IPR011047">
    <property type="entry name" value="Quinoprotein_ADH-like_sf"/>
</dbReference>
<dbReference type="GO" id="GO:0008380">
    <property type="term" value="P:RNA splicing"/>
    <property type="evidence" value="ECO:0007669"/>
    <property type="project" value="UniProtKB-KW"/>
</dbReference>
<dbReference type="GO" id="GO:0005524">
    <property type="term" value="F:ATP binding"/>
    <property type="evidence" value="ECO:0007669"/>
    <property type="project" value="UniProtKB-KW"/>
</dbReference>
<dbReference type="Pfam" id="PF06479">
    <property type="entry name" value="Ribonuc_2-5A"/>
    <property type="match status" value="1"/>
</dbReference>
<keyword evidence="8" id="KW-0547">Nucleotide-binding</keyword>
<dbReference type="PROSITE" id="PS00108">
    <property type="entry name" value="PROTEIN_KINASE_ST"/>
    <property type="match status" value="1"/>
</dbReference>
<keyword evidence="15 26" id="KW-0472">Membrane</keyword>
<accession>A0AAD6ELP0</accession>
<feature type="domain" description="Protein kinase" evidence="28">
    <location>
        <begin position="486"/>
        <end position="765"/>
    </location>
</feature>
<feature type="domain" description="KEN" evidence="29">
    <location>
        <begin position="768"/>
        <end position="896"/>
    </location>
</feature>
<keyword evidence="4" id="KW-0507">mRNA processing</keyword>
<evidence type="ECO:0000256" key="12">
    <source>
        <dbReference type="ARBA" id="ARBA00022840"/>
    </source>
</evidence>
<sequence>MKFLSVSICAILLVLSLLGRFFVAAVDWERGDEANVSPLQASLRTLTGKRLKEANLEVEDWVSPREGLDRSLVAVPQQFAGQSAGARALLQSDSGSGTVLFVHEDGTFELKDTGSEVTLWEIPTDNPLPSQSQLYIPTDSEYFLFPGQGSELYVFSRSAGIEKHPLSIEEYVARTPEIRGSTVTMGSKSSTMYTVDADTGEIIYQSALPVNLSQFGVSMTEDPSLPSQLPSGAASKEQNSKYNYITIIRTDYTVSCSDISRTLWNWTTSFFTAYYPNNNRYMLKPASHTDGTIPIKFKGKGKELFLAWSIDENPLSPKKFEPLQLASSGDNKMPPKDSLNGLVAGPVYPINGNRNGLIMSERPFKITDAKTNFTNVNRLNYHSWAVIPFMCFVVGIVLYWKGLKEAGKRDKEVTKSNARQNGVSKKKKSRKNGVISRDSSGSLPGTPDDRSSSDGEKLLDNERKEKLLAHMQAAESSEGKWVGKLLVLSNEIGRGSNGTVVLEGVYDGRPVAVKRLLHAHHDVALKEIRNLIASDQHPNIVRLYGVEQDVDFVYISLERCSCSLADLILFLSGDVSGAGLGVRFSTSGKGMDKDLVLWRENGLPSPQLLKLMRDVVSGLVHLHELGIIHRDLKPQNVLITSEGVVKAKLSDMGISKRLQEDMSSLTRHATGSGSSGWQAPEQLLQGRQSRAVDLFSLGCILFFCITKGKHPFGEYFERDRNIIKNEFDLFLVDFIPEAVNLLSLLLNPNPGMRPKAMEVLNHPFFWNAELRVSFLRDTSDRIDKANEPDLINAIESVAPVAFGGKWNEKLDPALIADLGRYRKYNFESVRDLLRVIRNKSGHYRELPNELQESLGSLPEGFDRYFSTRFPKLLIEVYKVVCTHCREEDSFSKYFKGSMDKL</sequence>
<evidence type="ECO:0000256" key="6">
    <source>
        <dbReference type="ARBA" id="ARBA00022692"/>
    </source>
</evidence>
<protein>
    <recommendedName>
        <fullName evidence="2">non-specific serine/threonine protein kinase</fullName>
        <ecNumber evidence="2">2.7.11.1</ecNumber>
    </recommendedName>
</protein>
<evidence type="ECO:0000256" key="2">
    <source>
        <dbReference type="ARBA" id="ARBA00012513"/>
    </source>
</evidence>
<dbReference type="Gene3D" id="3.30.200.20">
    <property type="entry name" value="Phosphorylase Kinase, domain 1"/>
    <property type="match status" value="1"/>
</dbReference>
<keyword evidence="21" id="KW-0511">Multifunctional enzyme</keyword>
<dbReference type="PANTHER" id="PTHR13954">
    <property type="entry name" value="IRE1-RELATED"/>
    <property type="match status" value="1"/>
</dbReference>
<dbReference type="EC" id="2.7.11.1" evidence="2"/>
<feature type="region of interest" description="Disordered" evidence="25">
    <location>
        <begin position="409"/>
        <end position="457"/>
    </location>
</feature>
<dbReference type="InterPro" id="IPR045133">
    <property type="entry name" value="IRE1/2-like"/>
</dbReference>
<dbReference type="GO" id="GO:0016787">
    <property type="term" value="F:hydrolase activity"/>
    <property type="evidence" value="ECO:0007669"/>
    <property type="project" value="UniProtKB-KW"/>
</dbReference>
<dbReference type="PROSITE" id="PS50011">
    <property type="entry name" value="PROTEIN_KINASE_DOM"/>
    <property type="match status" value="1"/>
</dbReference>
<evidence type="ECO:0000313" key="30">
    <source>
        <dbReference type="EMBL" id="KAJ3688984.1"/>
    </source>
</evidence>
<dbReference type="EMBL" id="JAMRDG010000002">
    <property type="protein sequence ID" value="KAJ3688984.1"/>
    <property type="molecule type" value="Genomic_DNA"/>
</dbReference>
<keyword evidence="13 26" id="KW-1133">Transmembrane helix</keyword>
<evidence type="ECO:0000256" key="5">
    <source>
        <dbReference type="ARBA" id="ARBA00022679"/>
    </source>
</evidence>
<keyword evidence="12" id="KW-0067">ATP-binding</keyword>
<dbReference type="PANTHER" id="PTHR13954:SF6">
    <property type="entry name" value="NON-SPECIFIC SERINE_THREONINE PROTEIN KINASE"/>
    <property type="match status" value="1"/>
</dbReference>
<keyword evidence="16" id="KW-1015">Disulfide bond</keyword>
<dbReference type="GO" id="GO:1990604">
    <property type="term" value="C:IRE1-TRAF2-ASK1 complex"/>
    <property type="evidence" value="ECO:0007669"/>
    <property type="project" value="TreeGrafter"/>
</dbReference>
<dbReference type="SMART" id="SM00580">
    <property type="entry name" value="PUG"/>
    <property type="match status" value="1"/>
</dbReference>
<dbReference type="FunFam" id="1.20.1440.180:FF:000002">
    <property type="entry name" value="Serine/threonine-protein kinase/endoribonuclease IRE1"/>
    <property type="match status" value="1"/>
</dbReference>
<evidence type="ECO:0000256" key="3">
    <source>
        <dbReference type="ARBA" id="ARBA00022527"/>
    </source>
</evidence>
<evidence type="ECO:0000256" key="13">
    <source>
        <dbReference type="ARBA" id="ARBA00022989"/>
    </source>
</evidence>
<keyword evidence="17" id="KW-0804">Transcription</keyword>
<evidence type="ECO:0000256" key="16">
    <source>
        <dbReference type="ARBA" id="ARBA00023157"/>
    </source>
</evidence>
<keyword evidence="20" id="KW-0834">Unfolded protein response</keyword>
<evidence type="ECO:0000256" key="27">
    <source>
        <dbReference type="SAM" id="SignalP"/>
    </source>
</evidence>